<feature type="domain" description="ABC transporter" evidence="5">
    <location>
        <begin position="62"/>
        <end position="281"/>
    </location>
</feature>
<proteinExistence type="inferred from homology"/>
<dbReference type="Gene3D" id="3.40.50.300">
    <property type="entry name" value="P-loop containing nucleotide triphosphate hydrolases"/>
    <property type="match status" value="1"/>
</dbReference>
<dbReference type="Gene3D" id="2.70.50.60">
    <property type="entry name" value="abc- transporter (atp binding component) like domain"/>
    <property type="match status" value="1"/>
</dbReference>
<accession>A0A5C6AMU9</accession>
<evidence type="ECO:0000259" key="5">
    <source>
        <dbReference type="PROSITE" id="PS50893"/>
    </source>
</evidence>
<dbReference type="GO" id="GO:0016887">
    <property type="term" value="F:ATP hydrolysis activity"/>
    <property type="evidence" value="ECO:0007669"/>
    <property type="project" value="InterPro"/>
</dbReference>
<evidence type="ECO:0000256" key="2">
    <source>
        <dbReference type="ARBA" id="ARBA00022448"/>
    </source>
</evidence>
<protein>
    <submittedName>
        <fullName evidence="6">Teichoic acids export ATP-binding protein TagH</fullName>
    </submittedName>
</protein>
<dbReference type="InterPro" id="IPR003439">
    <property type="entry name" value="ABC_transporter-like_ATP-bd"/>
</dbReference>
<dbReference type="GO" id="GO:0016020">
    <property type="term" value="C:membrane"/>
    <property type="evidence" value="ECO:0007669"/>
    <property type="project" value="InterPro"/>
</dbReference>
<dbReference type="InterPro" id="IPR017871">
    <property type="entry name" value="ABC_transporter-like_CS"/>
</dbReference>
<dbReference type="Pfam" id="PF00005">
    <property type="entry name" value="ABC_tran"/>
    <property type="match status" value="1"/>
</dbReference>
<name>A0A5C6AMU9_9BACT</name>
<keyword evidence="7" id="KW-1185">Reference proteome</keyword>
<keyword evidence="4 6" id="KW-0067">ATP-binding</keyword>
<dbReference type="InterPro" id="IPR029439">
    <property type="entry name" value="Wzt_C"/>
</dbReference>
<keyword evidence="2" id="KW-0813">Transport</keyword>
<dbReference type="InterPro" id="IPR003593">
    <property type="entry name" value="AAA+_ATPase"/>
</dbReference>
<dbReference type="Pfam" id="PF14524">
    <property type="entry name" value="Wzt_C"/>
    <property type="match status" value="1"/>
</dbReference>
<dbReference type="CDD" id="cd03220">
    <property type="entry name" value="ABC_KpsT_Wzt"/>
    <property type="match status" value="1"/>
</dbReference>
<dbReference type="InterPro" id="IPR050683">
    <property type="entry name" value="Bact_Polysacc_Export_ATP-bd"/>
</dbReference>
<dbReference type="AlphaFoldDB" id="A0A5C6AMU9"/>
<evidence type="ECO:0000256" key="3">
    <source>
        <dbReference type="ARBA" id="ARBA00022741"/>
    </source>
</evidence>
<dbReference type="EMBL" id="SJPM01000002">
    <property type="protein sequence ID" value="TWU01345.1"/>
    <property type="molecule type" value="Genomic_DNA"/>
</dbReference>
<evidence type="ECO:0000313" key="6">
    <source>
        <dbReference type="EMBL" id="TWU01345.1"/>
    </source>
</evidence>
<keyword evidence="3" id="KW-0547">Nucleotide-binding</keyword>
<dbReference type="PANTHER" id="PTHR46743:SF2">
    <property type="entry name" value="TEICHOIC ACIDS EXPORT ATP-BINDING PROTEIN TAGH"/>
    <property type="match status" value="1"/>
</dbReference>
<dbReference type="Proteomes" id="UP000316213">
    <property type="component" value="Unassembled WGS sequence"/>
</dbReference>
<dbReference type="PROSITE" id="PS00211">
    <property type="entry name" value="ABC_TRANSPORTER_1"/>
    <property type="match status" value="1"/>
</dbReference>
<dbReference type="GO" id="GO:0005524">
    <property type="term" value="F:ATP binding"/>
    <property type="evidence" value="ECO:0007669"/>
    <property type="project" value="UniProtKB-KW"/>
</dbReference>
<dbReference type="PROSITE" id="PS50893">
    <property type="entry name" value="ABC_TRANSPORTER_2"/>
    <property type="match status" value="1"/>
</dbReference>
<dbReference type="InterPro" id="IPR015860">
    <property type="entry name" value="ABC_transpr_TagH-like"/>
</dbReference>
<organism evidence="6 7">
    <name type="scientific">Neorhodopirellula pilleata</name>
    <dbReference type="NCBI Taxonomy" id="2714738"/>
    <lineage>
        <taxon>Bacteria</taxon>
        <taxon>Pseudomonadati</taxon>
        <taxon>Planctomycetota</taxon>
        <taxon>Planctomycetia</taxon>
        <taxon>Pirellulales</taxon>
        <taxon>Pirellulaceae</taxon>
        <taxon>Neorhodopirellula</taxon>
    </lineage>
</organism>
<gene>
    <name evidence="6" type="primary">tagH_1</name>
    <name evidence="6" type="ORF">Pla100_10720</name>
</gene>
<dbReference type="PANTHER" id="PTHR46743">
    <property type="entry name" value="TEICHOIC ACIDS EXPORT ATP-BINDING PROTEIN TAGH"/>
    <property type="match status" value="1"/>
</dbReference>
<evidence type="ECO:0000256" key="4">
    <source>
        <dbReference type="ARBA" id="ARBA00022840"/>
    </source>
</evidence>
<dbReference type="GO" id="GO:0140359">
    <property type="term" value="F:ABC-type transporter activity"/>
    <property type="evidence" value="ECO:0007669"/>
    <property type="project" value="InterPro"/>
</dbReference>
<dbReference type="CDD" id="cd10147">
    <property type="entry name" value="Wzt_C-like"/>
    <property type="match status" value="1"/>
</dbReference>
<dbReference type="InterPro" id="IPR027417">
    <property type="entry name" value="P-loop_NTPase"/>
</dbReference>
<dbReference type="SUPFAM" id="SSF52540">
    <property type="entry name" value="P-loop containing nucleoside triphosphate hydrolases"/>
    <property type="match status" value="1"/>
</dbReference>
<sequence>MACNTRGLDVQHSGKNSVMVNTAIQVEGLGKRYRLGLTQTDSLTDLAASITRRIFQTAPRSAQNTNNTTSDPDFWALKDVNLSISRGEVFGIIGRNGAGKSTLLKLISRVTSPTTGTIDMWGRVASLLEVGTGFHPDLTGRENVFMNATLLGMSRKEVRRKIDDIVDFSGVEKFFDTQVKRYSSGMRVRLGFAVAAHLQPDILIVDEVLAVGDAEFQRKCLGKMKEVANDGRTVLFVSHNMAAVRGLCTRACLLEEGRMTAIGDLDEIVNNYVRTQGERGTAIWRWRSNTEIQLKGLPRIRPIQFSSTSEDGTPCPIFTTSQAIVLQFTFELLHNIDDLRIGFLLRNQSNVTVFGSNTTNTFQTSSNKDNTLSVSCIVPKNLLNQGIYSVDIGVDRIPMEAGKFLQEDAICFEVTDVEGHGIAAERLPGVVRPCLQWRIGGQFE</sequence>
<comment type="caution">
    <text evidence="6">The sequence shown here is derived from an EMBL/GenBank/DDBJ whole genome shotgun (WGS) entry which is preliminary data.</text>
</comment>
<comment type="similarity">
    <text evidence="1">Belongs to the ABC transporter superfamily.</text>
</comment>
<evidence type="ECO:0000256" key="1">
    <source>
        <dbReference type="ARBA" id="ARBA00005417"/>
    </source>
</evidence>
<reference evidence="6 7" key="1">
    <citation type="submission" date="2019-02" db="EMBL/GenBank/DDBJ databases">
        <title>Deep-cultivation of Planctomycetes and their phenomic and genomic characterization uncovers novel biology.</title>
        <authorList>
            <person name="Wiegand S."/>
            <person name="Jogler M."/>
            <person name="Boedeker C."/>
            <person name="Pinto D."/>
            <person name="Vollmers J."/>
            <person name="Rivas-Marin E."/>
            <person name="Kohn T."/>
            <person name="Peeters S.H."/>
            <person name="Heuer A."/>
            <person name="Rast P."/>
            <person name="Oberbeckmann S."/>
            <person name="Bunk B."/>
            <person name="Jeske O."/>
            <person name="Meyerdierks A."/>
            <person name="Storesund J.E."/>
            <person name="Kallscheuer N."/>
            <person name="Luecker S."/>
            <person name="Lage O.M."/>
            <person name="Pohl T."/>
            <person name="Merkel B.J."/>
            <person name="Hornburger P."/>
            <person name="Mueller R.-W."/>
            <person name="Bruemmer F."/>
            <person name="Labrenz M."/>
            <person name="Spormann A.M."/>
            <person name="Op Den Camp H."/>
            <person name="Overmann J."/>
            <person name="Amann R."/>
            <person name="Jetten M.S.M."/>
            <person name="Mascher T."/>
            <person name="Medema M.H."/>
            <person name="Devos D.P."/>
            <person name="Kaster A.-K."/>
            <person name="Ovreas L."/>
            <person name="Rohde M."/>
            <person name="Galperin M.Y."/>
            <person name="Jogler C."/>
        </authorList>
    </citation>
    <scope>NUCLEOTIDE SEQUENCE [LARGE SCALE GENOMIC DNA]</scope>
    <source>
        <strain evidence="6 7">Pla100</strain>
    </source>
</reference>
<evidence type="ECO:0000313" key="7">
    <source>
        <dbReference type="Proteomes" id="UP000316213"/>
    </source>
</evidence>
<dbReference type="SMART" id="SM00382">
    <property type="entry name" value="AAA"/>
    <property type="match status" value="1"/>
</dbReference>